<dbReference type="InterPro" id="IPR019734">
    <property type="entry name" value="TPR_rpt"/>
</dbReference>
<evidence type="ECO:0000313" key="4">
    <source>
        <dbReference type="Proteomes" id="UP000019373"/>
    </source>
</evidence>
<dbReference type="InterPro" id="IPR000845">
    <property type="entry name" value="Nucleoside_phosphorylase_d"/>
</dbReference>
<dbReference type="RefSeq" id="XP_007803897.1">
    <property type="nucleotide sequence ID" value="XM_007805706.1"/>
</dbReference>
<dbReference type="InterPro" id="IPR027417">
    <property type="entry name" value="P-loop_NTPase"/>
</dbReference>
<dbReference type="HOGENOM" id="CLU_000288_125_3_1"/>
<accession>U1HN30</accession>
<dbReference type="GO" id="GO:0009116">
    <property type="term" value="P:nucleoside metabolic process"/>
    <property type="evidence" value="ECO:0007669"/>
    <property type="project" value="InterPro"/>
</dbReference>
<dbReference type="InterPro" id="IPR035994">
    <property type="entry name" value="Nucleoside_phosphorylase_sf"/>
</dbReference>
<dbReference type="GO" id="GO:0003824">
    <property type="term" value="F:catalytic activity"/>
    <property type="evidence" value="ECO:0007669"/>
    <property type="project" value="InterPro"/>
</dbReference>
<organism evidence="3 4">
    <name type="scientific">Endocarpon pusillum (strain Z07020 / HMAS-L-300199)</name>
    <name type="common">Lichen-forming fungus</name>
    <dbReference type="NCBI Taxonomy" id="1263415"/>
    <lineage>
        <taxon>Eukaryota</taxon>
        <taxon>Fungi</taxon>
        <taxon>Dikarya</taxon>
        <taxon>Ascomycota</taxon>
        <taxon>Pezizomycotina</taxon>
        <taxon>Eurotiomycetes</taxon>
        <taxon>Chaetothyriomycetidae</taxon>
        <taxon>Verrucariales</taxon>
        <taxon>Verrucariaceae</taxon>
        <taxon>Endocarpon</taxon>
    </lineage>
</organism>
<dbReference type="Gene3D" id="1.25.40.10">
    <property type="entry name" value="Tetratricopeptide repeat domain"/>
    <property type="match status" value="3"/>
</dbReference>
<dbReference type="InterPro" id="IPR053137">
    <property type="entry name" value="NLR-like"/>
</dbReference>
<evidence type="ECO:0000259" key="2">
    <source>
        <dbReference type="Pfam" id="PF01048"/>
    </source>
</evidence>
<dbReference type="GeneID" id="19239671"/>
<name>U1HN30_ENDPU</name>
<dbReference type="SUPFAM" id="SSF52540">
    <property type="entry name" value="P-loop containing nucleoside triphosphate hydrolases"/>
    <property type="match status" value="1"/>
</dbReference>
<dbReference type="SMART" id="SM00028">
    <property type="entry name" value="TPR"/>
    <property type="match status" value="6"/>
</dbReference>
<dbReference type="SUPFAM" id="SSF48452">
    <property type="entry name" value="TPR-like"/>
    <property type="match status" value="3"/>
</dbReference>
<gene>
    <name evidence="3" type="ORF">EPUS_04717</name>
</gene>
<dbReference type="Proteomes" id="UP000019373">
    <property type="component" value="Unassembled WGS sequence"/>
</dbReference>
<dbReference type="OrthoDB" id="1577640at2759"/>
<protein>
    <recommendedName>
        <fullName evidence="2">Nucleoside phosphorylase domain-containing protein</fullName>
    </recommendedName>
</protein>
<dbReference type="OMA" id="ANSVCTE"/>
<dbReference type="Pfam" id="PF01048">
    <property type="entry name" value="PNP_UDP_1"/>
    <property type="match status" value="1"/>
</dbReference>
<sequence>MAPSAPNDRRGFEIALICALQVEADAVHAIFDKFWEDEGKMYGQAPGDHNSYTPGVIGEHNVVLAYMPEMGKVSASGVAASLRSSFVGIKLALIVGICAGVPRGAGETDDIYLGDVIISTAVVQYDFGRQYSKRFEKKDTLEDSLGRPSQKIRSIVAKLRTHRYRRKLQENIRAWLRDIQQELPEAKYPGFGTDRLYEPLYLHKHRHPAKGNFCHTCSDGDDRVCEAALKMTCVELGCEEAGLVVRSQPQNAEESSGGGPRVHLGKMGSGDTVMKSAEDRDSIAKADNIIAFEMEGAGVWEHFPSIVIKGVCDYADSHKNKEWQGYAAATAAAGMKAFLKEWVPEERSAEQEAQSEPIWHVPFSVVQEFIGRGEEIKILEKKLFQPNGCPKVAVFGLGGVGKSRIALKLADNMKSQFPTSSIFWIQATNSLTFETDYFEIGKKLKIPGLTDEKANIKELVKHRLSDGYAHKWLMILDNADDEAIWGATSKLVETLQYLPLAIVQAAAFINMNDESIQTYLELLDDSEEHTIELLSEDFQDEGRYKEAQNPVASTWLISFEQIQLRCPEAAEYLSFMSCLNEKNIPQSLLPDAPSKKKMIDAIGTLTGYSFLRKQNDHHSTDPLYDMHRLVRLATRNWLRKENTLLDCTERTIQRVSELFPSGDHEYKDTWTLYMPHGQILIASELGKDLEEWYCLIEKMGQCLMTDGKYNEAVKMYSSVVRWREKKFGCLDKTTLMAYDYLGDALCDQGNWLEAEKYLKQALKGYKEINQDPEDLGLMSVMDSVGSVYWRQGRFQEAEQMYMQVWNTREEKLGPEHRKTLDSMNNLALVYHDQGRYMEAEELQIQIKEIRERVLGIEHPSRLASIDNLALTYAAQNRWEEAEELHRRVLEIRERVLDVEHPDTLTSMSNLASTYWNQGRLEEAEELEIQVLEKRRRVLGTEHPDTLISMSNLASTYQVQGRFKEAKELMIQVLEIRKRILGIEHPDTLISMNNLAWTMKDQGRKQEAISLMTDCAQLSTTKLSADHPDTKDRTAWLNVWMSEEQPFAPTI</sequence>
<dbReference type="AlphaFoldDB" id="U1HN30"/>
<dbReference type="Gene3D" id="3.40.50.1580">
    <property type="entry name" value="Nucleoside phosphorylase domain"/>
    <property type="match status" value="1"/>
</dbReference>
<dbReference type="Gene3D" id="3.40.50.300">
    <property type="entry name" value="P-loop containing nucleotide triphosphate hydrolases"/>
    <property type="match status" value="1"/>
</dbReference>
<dbReference type="Pfam" id="PF13374">
    <property type="entry name" value="TPR_10"/>
    <property type="match status" value="2"/>
</dbReference>
<evidence type="ECO:0000313" key="3">
    <source>
        <dbReference type="EMBL" id="ERF70439.1"/>
    </source>
</evidence>
<feature type="region of interest" description="Disordered" evidence="1">
    <location>
        <begin position="248"/>
        <end position="273"/>
    </location>
</feature>
<dbReference type="SUPFAM" id="SSF53167">
    <property type="entry name" value="Purine and uridine phosphorylases"/>
    <property type="match status" value="1"/>
</dbReference>
<proteinExistence type="predicted"/>
<reference evidence="4" key="1">
    <citation type="journal article" date="2014" name="BMC Genomics">
        <title>Genome characteristics reveal the impact of lichenization on lichen-forming fungus Endocarpon pusillum Hedwig (Verrucariales, Ascomycota).</title>
        <authorList>
            <person name="Wang Y.-Y."/>
            <person name="Liu B."/>
            <person name="Zhang X.-Y."/>
            <person name="Zhou Q.-M."/>
            <person name="Zhang T."/>
            <person name="Li H."/>
            <person name="Yu Y.-F."/>
            <person name="Zhang X.-L."/>
            <person name="Hao X.-Y."/>
            <person name="Wang M."/>
            <person name="Wang L."/>
            <person name="Wei J.-C."/>
        </authorList>
    </citation>
    <scope>NUCLEOTIDE SEQUENCE [LARGE SCALE GENOMIC DNA]</scope>
    <source>
        <strain evidence="4">Z07020 / HMAS-L-300199</strain>
    </source>
</reference>
<dbReference type="eggNOG" id="KOG1840">
    <property type="taxonomic scope" value="Eukaryota"/>
</dbReference>
<dbReference type="PANTHER" id="PTHR46082">
    <property type="entry name" value="ATP/GTP-BINDING PROTEIN-RELATED"/>
    <property type="match status" value="1"/>
</dbReference>
<dbReference type="PRINTS" id="PR00381">
    <property type="entry name" value="KINESINLIGHT"/>
</dbReference>
<dbReference type="EMBL" id="KE721317">
    <property type="protein sequence ID" value="ERF70439.1"/>
    <property type="molecule type" value="Genomic_DNA"/>
</dbReference>
<dbReference type="PANTHER" id="PTHR46082:SF6">
    <property type="entry name" value="AAA+ ATPASE DOMAIN-CONTAINING PROTEIN-RELATED"/>
    <property type="match status" value="1"/>
</dbReference>
<evidence type="ECO:0000256" key="1">
    <source>
        <dbReference type="SAM" id="MobiDB-lite"/>
    </source>
</evidence>
<dbReference type="InterPro" id="IPR011990">
    <property type="entry name" value="TPR-like_helical_dom_sf"/>
</dbReference>
<feature type="domain" description="Nucleoside phosphorylase" evidence="2">
    <location>
        <begin position="14"/>
        <end position="317"/>
    </location>
</feature>
<dbReference type="Pfam" id="PF13424">
    <property type="entry name" value="TPR_12"/>
    <property type="match status" value="3"/>
</dbReference>
<keyword evidence="4" id="KW-1185">Reference proteome</keyword>